<dbReference type="PANTHER" id="PTHR22602">
    <property type="entry name" value="TRANSFERASE CAF17, MITOCHONDRIAL-RELATED"/>
    <property type="match status" value="1"/>
</dbReference>
<keyword evidence="3" id="KW-1185">Reference proteome</keyword>
<organism evidence="2 3">
    <name type="scientific">Amphritea balenae</name>
    <dbReference type="NCBI Taxonomy" id="452629"/>
    <lineage>
        <taxon>Bacteria</taxon>
        <taxon>Pseudomonadati</taxon>
        <taxon>Pseudomonadota</taxon>
        <taxon>Gammaproteobacteria</taxon>
        <taxon>Oceanospirillales</taxon>
        <taxon>Oceanospirillaceae</taxon>
        <taxon>Amphritea</taxon>
    </lineage>
</organism>
<sequence length="342" mass="37018">MMSWLDTLKSLNMQVDEAGNSQLAEPQSGTTTVTPLTHLGIFDVIGPEAEKFLHGQLSCDIAEIAAGKSLLGSHCNIKGSMVSLNRIMPVEGGFWLRTEVSVLPQAQANLNKYMMFSKAESKNISEQVVGLGIQGEQAQALLQEICPSVSNEANQTTACQNGVIVCVPGDRFELWLPVGEAQALLPTLLQQAVLADTNSWRLSEIQNGIPSIAPETLETFIPQMTNLQIFGGVSFTKGCYTGQEIITRLQHRGKLNRPMFRLAFSGEQPLPGSKINTPDRNGVGTVVSSAITSASEGELLAVVLKDSFDSSDTILTLESTEAPLQRLGLPYELDPELFESKR</sequence>
<evidence type="ECO:0000259" key="1">
    <source>
        <dbReference type="Pfam" id="PF01571"/>
    </source>
</evidence>
<proteinExistence type="predicted"/>
<name>A0A3P1SRD6_9GAMM</name>
<dbReference type="PANTHER" id="PTHR22602:SF0">
    <property type="entry name" value="TRANSFERASE CAF17, MITOCHONDRIAL-RELATED"/>
    <property type="match status" value="1"/>
</dbReference>
<accession>A0A3P1SRD6</accession>
<gene>
    <name evidence="2" type="ORF">EHS89_09660</name>
</gene>
<evidence type="ECO:0000313" key="2">
    <source>
        <dbReference type="EMBL" id="RRC99743.1"/>
    </source>
</evidence>
<dbReference type="InterPro" id="IPR017703">
    <property type="entry name" value="YgfZ/GCV_T_CS"/>
</dbReference>
<dbReference type="SUPFAM" id="SSF103025">
    <property type="entry name" value="Folate-binding domain"/>
    <property type="match status" value="1"/>
</dbReference>
<dbReference type="AlphaFoldDB" id="A0A3P1SRD6"/>
<dbReference type="Pfam" id="PF01571">
    <property type="entry name" value="GCV_T"/>
    <property type="match status" value="1"/>
</dbReference>
<comment type="caution">
    <text evidence="2">The sequence shown here is derived from an EMBL/GenBank/DDBJ whole genome shotgun (WGS) entry which is preliminary data.</text>
</comment>
<protein>
    <submittedName>
        <fullName evidence="2">Folate-binding protein</fullName>
    </submittedName>
</protein>
<dbReference type="OrthoDB" id="9796287at2"/>
<feature type="domain" description="GCVT N-terminal" evidence="1">
    <location>
        <begin position="35"/>
        <end position="164"/>
    </location>
</feature>
<dbReference type="InterPro" id="IPR045179">
    <property type="entry name" value="YgfZ/GcvT"/>
</dbReference>
<dbReference type="Proteomes" id="UP000267535">
    <property type="component" value="Unassembled WGS sequence"/>
</dbReference>
<dbReference type="InterPro" id="IPR006222">
    <property type="entry name" value="GCVT_N"/>
</dbReference>
<dbReference type="GO" id="GO:0016226">
    <property type="term" value="P:iron-sulfur cluster assembly"/>
    <property type="evidence" value="ECO:0007669"/>
    <property type="project" value="TreeGrafter"/>
</dbReference>
<dbReference type="Gene3D" id="3.30.70.1630">
    <property type="match status" value="1"/>
</dbReference>
<dbReference type="Gene3D" id="3.30.70.1400">
    <property type="entry name" value="Aminomethyltransferase beta-barrel domains"/>
    <property type="match status" value="1"/>
</dbReference>
<dbReference type="NCBIfam" id="TIGR03317">
    <property type="entry name" value="ygfZ_signature"/>
    <property type="match status" value="1"/>
</dbReference>
<dbReference type="EMBL" id="RQXV01000004">
    <property type="protein sequence ID" value="RRC99743.1"/>
    <property type="molecule type" value="Genomic_DNA"/>
</dbReference>
<reference evidence="2 3" key="1">
    <citation type="submission" date="2018-11" db="EMBL/GenBank/DDBJ databases">
        <title>The draft genome sequence of Amphritea balenae JAMM 1525T.</title>
        <authorList>
            <person name="Fang Z."/>
            <person name="Zhang Y."/>
            <person name="Han X."/>
        </authorList>
    </citation>
    <scope>NUCLEOTIDE SEQUENCE [LARGE SCALE GENOMIC DNA]</scope>
    <source>
        <strain evidence="2 3">JAMM 1525</strain>
    </source>
</reference>
<dbReference type="Gene3D" id="2.40.30.160">
    <property type="match status" value="1"/>
</dbReference>
<evidence type="ECO:0000313" key="3">
    <source>
        <dbReference type="Proteomes" id="UP000267535"/>
    </source>
</evidence>